<dbReference type="InterPro" id="IPR036812">
    <property type="entry name" value="NAD(P)_OxRdtase_dom_sf"/>
</dbReference>
<dbReference type="PANTHER" id="PTHR43364:SF6">
    <property type="entry name" value="OXIDOREDUCTASE-RELATED"/>
    <property type="match status" value="1"/>
</dbReference>
<evidence type="ECO:0000313" key="2">
    <source>
        <dbReference type="EMBL" id="GHO50357.1"/>
    </source>
</evidence>
<dbReference type="Gene3D" id="3.20.20.100">
    <property type="entry name" value="NADP-dependent oxidoreductase domain"/>
    <property type="match status" value="1"/>
</dbReference>
<keyword evidence="3" id="KW-1185">Reference proteome</keyword>
<dbReference type="Proteomes" id="UP000612362">
    <property type="component" value="Unassembled WGS sequence"/>
</dbReference>
<feature type="domain" description="NADP-dependent oxidoreductase" evidence="1">
    <location>
        <begin position="37"/>
        <end position="84"/>
    </location>
</feature>
<dbReference type="SUPFAM" id="SSF51430">
    <property type="entry name" value="NAD(P)-linked oxidoreductase"/>
    <property type="match status" value="1"/>
</dbReference>
<comment type="caution">
    <text evidence="2">The sequence shown here is derived from an EMBL/GenBank/DDBJ whole genome shotgun (WGS) entry which is preliminary data.</text>
</comment>
<reference evidence="2" key="1">
    <citation type="submission" date="2020-10" db="EMBL/GenBank/DDBJ databases">
        <title>Taxonomic study of unclassified bacteria belonging to the class Ktedonobacteria.</title>
        <authorList>
            <person name="Yabe S."/>
            <person name="Wang C.M."/>
            <person name="Zheng Y."/>
            <person name="Sakai Y."/>
            <person name="Cavaletti L."/>
            <person name="Monciardini P."/>
            <person name="Donadio S."/>
        </authorList>
    </citation>
    <scope>NUCLEOTIDE SEQUENCE</scope>
    <source>
        <strain evidence="2">SOSP1-1</strain>
    </source>
</reference>
<protein>
    <recommendedName>
        <fullName evidence="1">NADP-dependent oxidoreductase domain-containing protein</fullName>
    </recommendedName>
</protein>
<gene>
    <name evidence="2" type="ORF">KSX_85200</name>
</gene>
<evidence type="ECO:0000313" key="3">
    <source>
        <dbReference type="Proteomes" id="UP000612362"/>
    </source>
</evidence>
<dbReference type="InterPro" id="IPR050523">
    <property type="entry name" value="AKR_Detox_Biosynth"/>
</dbReference>
<evidence type="ECO:0000259" key="1">
    <source>
        <dbReference type="Pfam" id="PF00248"/>
    </source>
</evidence>
<dbReference type="Pfam" id="PF00248">
    <property type="entry name" value="Aldo_ket_red"/>
    <property type="match status" value="1"/>
</dbReference>
<dbReference type="InterPro" id="IPR023210">
    <property type="entry name" value="NADP_OxRdtase_dom"/>
</dbReference>
<sequence length="84" mass="9276">MLREREGYFLNTTMLMRNLGGSSLKVMPLCLSGNVFGWNADEEVSFKVLDAFVEVGGNFIDTADVYSRWVPGHKGGESETVLGK</sequence>
<name>A0A8J3I4X9_9CHLR</name>
<proteinExistence type="predicted"/>
<dbReference type="AlphaFoldDB" id="A0A8J3I4X9"/>
<accession>A0A8J3I4X9</accession>
<dbReference type="GO" id="GO:0005829">
    <property type="term" value="C:cytosol"/>
    <property type="evidence" value="ECO:0007669"/>
    <property type="project" value="TreeGrafter"/>
</dbReference>
<organism evidence="2 3">
    <name type="scientific">Ktedonospora formicarum</name>
    <dbReference type="NCBI Taxonomy" id="2778364"/>
    <lineage>
        <taxon>Bacteria</taxon>
        <taxon>Bacillati</taxon>
        <taxon>Chloroflexota</taxon>
        <taxon>Ktedonobacteria</taxon>
        <taxon>Ktedonobacterales</taxon>
        <taxon>Ktedonobacteraceae</taxon>
        <taxon>Ktedonospora</taxon>
    </lineage>
</organism>
<dbReference type="EMBL" id="BNJF01000008">
    <property type="protein sequence ID" value="GHO50357.1"/>
    <property type="molecule type" value="Genomic_DNA"/>
</dbReference>
<dbReference type="PANTHER" id="PTHR43364">
    <property type="entry name" value="NADH-SPECIFIC METHYLGLYOXAL REDUCTASE-RELATED"/>
    <property type="match status" value="1"/>
</dbReference>